<dbReference type="GO" id="GO:0005524">
    <property type="term" value="F:ATP binding"/>
    <property type="evidence" value="ECO:0007669"/>
    <property type="project" value="UniProtKB-UniRule"/>
</dbReference>
<keyword evidence="3" id="KW-0436">Ligase</keyword>
<comment type="catalytic activity">
    <reaction evidence="7">
        <text>N(6)-biotinyl-L-lysyl-[protein] + hydrogencarbonate + ATP = N(6)-carboxybiotinyl-L-lysyl-[protein] + ADP + phosphate + H(+)</text>
        <dbReference type="Rhea" id="RHEA:13501"/>
        <dbReference type="Rhea" id="RHEA-COMP:10505"/>
        <dbReference type="Rhea" id="RHEA-COMP:10506"/>
        <dbReference type="ChEBI" id="CHEBI:15378"/>
        <dbReference type="ChEBI" id="CHEBI:17544"/>
        <dbReference type="ChEBI" id="CHEBI:30616"/>
        <dbReference type="ChEBI" id="CHEBI:43474"/>
        <dbReference type="ChEBI" id="CHEBI:83144"/>
        <dbReference type="ChEBI" id="CHEBI:83145"/>
        <dbReference type="ChEBI" id="CHEBI:456216"/>
        <dbReference type="EC" id="6.3.4.14"/>
    </reaction>
</comment>
<dbReference type="InterPro" id="IPR005479">
    <property type="entry name" value="CPAse_ATP-bd"/>
</dbReference>
<dbReference type="Proteomes" id="UP000467124">
    <property type="component" value="Unassembled WGS sequence"/>
</dbReference>
<dbReference type="GO" id="GO:0004075">
    <property type="term" value="F:biotin carboxylase activity"/>
    <property type="evidence" value="ECO:0007669"/>
    <property type="project" value="UniProtKB-EC"/>
</dbReference>
<keyword evidence="5 8" id="KW-0067">ATP-binding</keyword>
<evidence type="ECO:0000256" key="2">
    <source>
        <dbReference type="ARBA" id="ARBA00013263"/>
    </source>
</evidence>
<name>A0A7K2INY2_9ACTN</name>
<keyword evidence="4 8" id="KW-0547">Nucleotide-binding</keyword>
<evidence type="ECO:0000256" key="7">
    <source>
        <dbReference type="ARBA" id="ARBA00048600"/>
    </source>
</evidence>
<reference evidence="11 12" key="1">
    <citation type="journal article" date="2019" name="Nat. Commun.">
        <title>The antimicrobial potential of Streptomyces from insect microbiomes.</title>
        <authorList>
            <person name="Chevrette M.G."/>
            <person name="Carlson C.M."/>
            <person name="Ortega H.E."/>
            <person name="Thomas C."/>
            <person name="Ananiev G.E."/>
            <person name="Barns K.J."/>
            <person name="Book A.J."/>
            <person name="Cagnazzo J."/>
            <person name="Carlos C."/>
            <person name="Flanigan W."/>
            <person name="Grubbs K.J."/>
            <person name="Horn H.A."/>
            <person name="Hoffmann F.M."/>
            <person name="Klassen J.L."/>
            <person name="Knack J.J."/>
            <person name="Lewin G.R."/>
            <person name="McDonald B.R."/>
            <person name="Muller L."/>
            <person name="Melo W.G.P."/>
            <person name="Pinto-Tomas A.A."/>
            <person name="Schmitz A."/>
            <person name="Wendt-Pienkowski E."/>
            <person name="Wildman S."/>
            <person name="Zhao M."/>
            <person name="Zhang F."/>
            <person name="Bugni T.S."/>
            <person name="Andes D.R."/>
            <person name="Pupo M.T."/>
            <person name="Currie C.R."/>
        </authorList>
    </citation>
    <scope>NUCLEOTIDE SEQUENCE [LARGE SCALE GENOMIC DNA]</scope>
    <source>
        <strain evidence="11 12">SID5840</strain>
    </source>
</reference>
<evidence type="ECO:0000256" key="6">
    <source>
        <dbReference type="ARBA" id="ARBA00023267"/>
    </source>
</evidence>
<keyword evidence="6" id="KW-0092">Biotin</keyword>
<gene>
    <name evidence="11" type="ORF">GTW20_05190</name>
</gene>
<dbReference type="SUPFAM" id="SSF51246">
    <property type="entry name" value="Rudiment single hybrid motif"/>
    <property type="match status" value="1"/>
</dbReference>
<dbReference type="InterPro" id="IPR011764">
    <property type="entry name" value="Biotin_carboxylation_dom"/>
</dbReference>
<dbReference type="EC" id="6.3.4.14" evidence="2"/>
<comment type="function">
    <text evidence="1">This protein is a component of the acetyl coenzyme A carboxylase complex; first, biotin carboxylase catalyzes the carboxylation of the carrier protein and then the transcarboxylase transfers the carboxyl group to form malonyl-CoA.</text>
</comment>
<dbReference type="AlphaFoldDB" id="A0A7K2INY2"/>
<feature type="domain" description="ATP-grasp" evidence="9">
    <location>
        <begin position="120"/>
        <end position="317"/>
    </location>
</feature>
<dbReference type="SUPFAM" id="SSF52440">
    <property type="entry name" value="PreATP-grasp domain"/>
    <property type="match status" value="1"/>
</dbReference>
<dbReference type="SUPFAM" id="SSF56059">
    <property type="entry name" value="Glutathione synthetase ATP-binding domain-like"/>
    <property type="match status" value="1"/>
</dbReference>
<dbReference type="InterPro" id="IPR016185">
    <property type="entry name" value="PreATP-grasp_dom_sf"/>
</dbReference>
<accession>A0A7K2INY2</accession>
<sequence length="454" mass="49139">MFKRLLVANRGEIAVRIVRTCRELGIESVVVYSTEDRDSTAVRLADQAVHIGPAEAKRSYLHAPSILEAALATGAEAVHPGYGFLSEDADFADACAAVGLAFVGPSSEVMYRLADKSAARLLMAEAGLPVLPGSPGPVSTATEVKEAVGLSGYPLMLKAAAGGGGRGITVVREPEDLDASLRSTRAQAQALYGNDDVYVERLVEGARHVEVQVLADRHDAVVHLGERDCSVQRRHQKLVEETPAPNLPPELLEEIREAAVRGARAVGYEGAGTLEFLVDPKGRYYFMEINCRLQVEHPVTEMVTGVDLVAEQIRVASGEPLSFRQEDVRPIGVAMECRVNAEHPERGFLPTAGTLDRFEVPGGAFVRVDTHAYPGWRISASYDSLVAKVSTWGPDRETCVRRMRRALSELVAEGPGLHTTADYLGRLLGHEAFSRAEHTVAFVDMITESDHGRA</sequence>
<dbReference type="PANTHER" id="PTHR48095">
    <property type="entry name" value="PYRUVATE CARBOXYLASE SUBUNIT A"/>
    <property type="match status" value="1"/>
</dbReference>
<dbReference type="SMART" id="SM00878">
    <property type="entry name" value="Biotin_carb_C"/>
    <property type="match status" value="1"/>
</dbReference>
<evidence type="ECO:0000259" key="10">
    <source>
        <dbReference type="PROSITE" id="PS50979"/>
    </source>
</evidence>
<dbReference type="InterPro" id="IPR011761">
    <property type="entry name" value="ATP-grasp"/>
</dbReference>
<evidence type="ECO:0000313" key="11">
    <source>
        <dbReference type="EMBL" id="MYR31679.1"/>
    </source>
</evidence>
<protein>
    <recommendedName>
        <fullName evidence="2">biotin carboxylase</fullName>
        <ecNumber evidence="2">6.3.4.14</ecNumber>
    </recommendedName>
</protein>
<comment type="caution">
    <text evidence="11">The sequence shown here is derived from an EMBL/GenBank/DDBJ whole genome shotgun (WGS) entry which is preliminary data.</text>
</comment>
<dbReference type="NCBIfam" id="NF006367">
    <property type="entry name" value="PRK08591.1"/>
    <property type="match status" value="1"/>
</dbReference>
<dbReference type="Pfam" id="PF02786">
    <property type="entry name" value="CPSase_L_D2"/>
    <property type="match status" value="1"/>
</dbReference>
<dbReference type="InterPro" id="IPR051602">
    <property type="entry name" value="ACC_Biotin_Carboxylase"/>
</dbReference>
<dbReference type="Gene3D" id="3.30.470.20">
    <property type="entry name" value="ATP-grasp fold, B domain"/>
    <property type="match status" value="1"/>
</dbReference>
<evidence type="ECO:0000313" key="12">
    <source>
        <dbReference type="Proteomes" id="UP000467124"/>
    </source>
</evidence>
<evidence type="ECO:0000256" key="3">
    <source>
        <dbReference type="ARBA" id="ARBA00022598"/>
    </source>
</evidence>
<evidence type="ECO:0000256" key="4">
    <source>
        <dbReference type="ARBA" id="ARBA00022741"/>
    </source>
</evidence>
<evidence type="ECO:0000256" key="5">
    <source>
        <dbReference type="ARBA" id="ARBA00022840"/>
    </source>
</evidence>
<evidence type="ECO:0000256" key="8">
    <source>
        <dbReference type="PROSITE-ProRule" id="PRU00409"/>
    </source>
</evidence>
<organism evidence="11 12">
    <name type="scientific">Nocardiopsis alba</name>
    <dbReference type="NCBI Taxonomy" id="53437"/>
    <lineage>
        <taxon>Bacteria</taxon>
        <taxon>Bacillati</taxon>
        <taxon>Actinomycetota</taxon>
        <taxon>Actinomycetes</taxon>
        <taxon>Streptosporangiales</taxon>
        <taxon>Nocardiopsidaceae</taxon>
        <taxon>Nocardiopsis</taxon>
    </lineage>
</organism>
<dbReference type="RefSeq" id="WP_161110401.1">
    <property type="nucleotide sequence ID" value="NZ_JBHYKC010000005.1"/>
</dbReference>
<dbReference type="GO" id="GO:0046872">
    <property type="term" value="F:metal ion binding"/>
    <property type="evidence" value="ECO:0007669"/>
    <property type="project" value="InterPro"/>
</dbReference>
<dbReference type="PROSITE" id="PS50979">
    <property type="entry name" value="BC"/>
    <property type="match status" value="1"/>
</dbReference>
<proteinExistence type="predicted"/>
<dbReference type="PROSITE" id="PS50975">
    <property type="entry name" value="ATP_GRASP"/>
    <property type="match status" value="1"/>
</dbReference>
<dbReference type="Pfam" id="PF00289">
    <property type="entry name" value="Biotin_carb_N"/>
    <property type="match status" value="1"/>
</dbReference>
<evidence type="ECO:0000259" key="9">
    <source>
        <dbReference type="PROSITE" id="PS50975"/>
    </source>
</evidence>
<dbReference type="PANTHER" id="PTHR48095:SF2">
    <property type="entry name" value="BIOTIN CARBOXYLASE, CHLOROPLASTIC"/>
    <property type="match status" value="1"/>
</dbReference>
<dbReference type="InterPro" id="IPR011054">
    <property type="entry name" value="Rudment_hybrid_motif"/>
</dbReference>
<dbReference type="InterPro" id="IPR005482">
    <property type="entry name" value="Biotin_COase_C"/>
</dbReference>
<dbReference type="FunFam" id="3.40.50.20:FF:000010">
    <property type="entry name" value="Propionyl-CoA carboxylase subunit alpha"/>
    <property type="match status" value="1"/>
</dbReference>
<dbReference type="PROSITE" id="PS00866">
    <property type="entry name" value="CPSASE_1"/>
    <property type="match status" value="1"/>
</dbReference>
<evidence type="ECO:0000256" key="1">
    <source>
        <dbReference type="ARBA" id="ARBA00003761"/>
    </source>
</evidence>
<dbReference type="InterPro" id="IPR005481">
    <property type="entry name" value="BC-like_N"/>
</dbReference>
<feature type="domain" description="Biotin carboxylation" evidence="10">
    <location>
        <begin position="1"/>
        <end position="448"/>
    </location>
</feature>
<dbReference type="Pfam" id="PF02785">
    <property type="entry name" value="Biotin_carb_C"/>
    <property type="match status" value="1"/>
</dbReference>
<dbReference type="EMBL" id="WWHY01000001">
    <property type="protein sequence ID" value="MYR31679.1"/>
    <property type="molecule type" value="Genomic_DNA"/>
</dbReference>